<dbReference type="Pfam" id="PF25583">
    <property type="entry name" value="WCX"/>
    <property type="match status" value="1"/>
</dbReference>
<accession>A0AA37I0V6</accession>
<gene>
    <name evidence="3" type="ORF">PRMUPPPA20_12850</name>
</gene>
<dbReference type="AlphaFoldDB" id="A0AA37I0V6"/>
<evidence type="ECO:0000313" key="4">
    <source>
        <dbReference type="Proteomes" id="UP000887097"/>
    </source>
</evidence>
<evidence type="ECO:0000259" key="1">
    <source>
        <dbReference type="Pfam" id="PF13280"/>
    </source>
</evidence>
<dbReference type="PANTHER" id="PTHR34580:SF9">
    <property type="entry name" value="SLL5097 PROTEIN"/>
    <property type="match status" value="1"/>
</dbReference>
<dbReference type="PANTHER" id="PTHR34580">
    <property type="match status" value="1"/>
</dbReference>
<dbReference type="Proteomes" id="UP000887097">
    <property type="component" value="Unassembled WGS sequence"/>
</dbReference>
<dbReference type="Pfam" id="PF13280">
    <property type="entry name" value="WYL"/>
    <property type="match status" value="1"/>
</dbReference>
<dbReference type="InterPro" id="IPR051534">
    <property type="entry name" value="CBASS_pafABC_assoc_protein"/>
</dbReference>
<evidence type="ECO:0000313" key="3">
    <source>
        <dbReference type="EMBL" id="GJG33176.1"/>
    </source>
</evidence>
<dbReference type="PROSITE" id="PS52050">
    <property type="entry name" value="WYL"/>
    <property type="match status" value="1"/>
</dbReference>
<proteinExistence type="predicted"/>
<protein>
    <submittedName>
        <fullName evidence="3">WYL domain-containing protein</fullName>
    </submittedName>
</protein>
<dbReference type="InterPro" id="IPR026881">
    <property type="entry name" value="WYL_dom"/>
</dbReference>
<feature type="domain" description="WYL" evidence="1">
    <location>
        <begin position="120"/>
        <end position="188"/>
    </location>
</feature>
<feature type="domain" description="WCX" evidence="2">
    <location>
        <begin position="223"/>
        <end position="297"/>
    </location>
</feature>
<sequence length="302" mass="36175">MQPKIRKCLYLINLLERKGAMTLKEINESYQYSSIYEGDDILPRTFLRYKDYIELNFPCYIEYNTRTGKNELHRNKGFYGENDSLFDYLLSAYHIEGMTELALKHRDKIMLTEAPTGVENVQIILEAIDKNKGIECEYYSFNRQTVKHQLLIPYFLRTWEQRWYLVAEPDNHHHGISIFALERMDNITLTEEKMAPTNDISVEEYFDGSFGANHSDEQKPEIIRIKVYGQQVEYVRTLPIHESQKEVEINPEWSIFEYRLVPCFNFYQQLLWHREKLEVLEPQYVREEIKAAIQKMLEHYND</sequence>
<dbReference type="EMBL" id="BPTT01000001">
    <property type="protein sequence ID" value="GJG33176.1"/>
    <property type="molecule type" value="Genomic_DNA"/>
</dbReference>
<evidence type="ECO:0000259" key="2">
    <source>
        <dbReference type="Pfam" id="PF25583"/>
    </source>
</evidence>
<reference evidence="3" key="1">
    <citation type="submission" date="2021-08" db="EMBL/GenBank/DDBJ databases">
        <title>Prevotella lacticifex sp. nov., isolated from rumen of cow.</title>
        <authorList>
            <person name="Shinkai T."/>
            <person name="Ikeyama N."/>
            <person name="Kumagai M."/>
            <person name="Ohmori H."/>
            <person name="Sakamoto M."/>
            <person name="Ohkuma M."/>
            <person name="Mitsumori M."/>
        </authorList>
    </citation>
    <scope>NUCLEOTIDE SEQUENCE</scope>
    <source>
        <strain evidence="3">JCM 8259</strain>
    </source>
</reference>
<dbReference type="InterPro" id="IPR057727">
    <property type="entry name" value="WCX_dom"/>
</dbReference>
<comment type="caution">
    <text evidence="3">The sequence shown here is derived from an EMBL/GenBank/DDBJ whole genome shotgun (WGS) entry which is preliminary data.</text>
</comment>
<organism evidence="3 4">
    <name type="scientific">Xylanibacter ruminicola</name>
    <name type="common">Prevotella ruminicola</name>
    <dbReference type="NCBI Taxonomy" id="839"/>
    <lineage>
        <taxon>Bacteria</taxon>
        <taxon>Pseudomonadati</taxon>
        <taxon>Bacteroidota</taxon>
        <taxon>Bacteroidia</taxon>
        <taxon>Bacteroidales</taxon>
        <taxon>Prevotellaceae</taxon>
        <taxon>Xylanibacter</taxon>
    </lineage>
</organism>
<name>A0AA37I0V6_XYLRU</name>